<name>A0A0W8G2T0_9ZZZZ</name>
<proteinExistence type="predicted"/>
<comment type="caution">
    <text evidence="2">The sequence shown here is derived from an EMBL/GenBank/DDBJ whole genome shotgun (WGS) entry which is preliminary data.</text>
</comment>
<protein>
    <submittedName>
        <fullName evidence="2">Uncharacterized protein</fullName>
    </submittedName>
</protein>
<organism evidence="2">
    <name type="scientific">hydrocarbon metagenome</name>
    <dbReference type="NCBI Taxonomy" id="938273"/>
    <lineage>
        <taxon>unclassified sequences</taxon>
        <taxon>metagenomes</taxon>
        <taxon>ecological metagenomes</taxon>
    </lineage>
</organism>
<evidence type="ECO:0000256" key="1">
    <source>
        <dbReference type="SAM" id="Phobius"/>
    </source>
</evidence>
<dbReference type="EMBL" id="LNQE01000344">
    <property type="protein sequence ID" value="KUG27278.1"/>
    <property type="molecule type" value="Genomic_DNA"/>
</dbReference>
<keyword evidence="1" id="KW-1133">Transmembrane helix</keyword>
<dbReference type="AlphaFoldDB" id="A0A0W8G2T0"/>
<keyword evidence="1" id="KW-0812">Transmembrane</keyword>
<feature type="transmembrane region" description="Helical" evidence="1">
    <location>
        <begin position="12"/>
        <end position="30"/>
    </location>
</feature>
<sequence>MSANSRRVKTYVILAAVIVILLNLMLLFNLPDFLGGLF</sequence>
<reference evidence="2" key="1">
    <citation type="journal article" date="2015" name="Proc. Natl. Acad. Sci. U.S.A.">
        <title>Networks of energetic and metabolic interactions define dynamics in microbial communities.</title>
        <authorList>
            <person name="Embree M."/>
            <person name="Liu J.K."/>
            <person name="Al-Bassam M.M."/>
            <person name="Zengler K."/>
        </authorList>
    </citation>
    <scope>NUCLEOTIDE SEQUENCE</scope>
</reference>
<gene>
    <name evidence="2" type="ORF">ASZ90_002871</name>
</gene>
<accession>A0A0W8G2T0</accession>
<keyword evidence="1" id="KW-0472">Membrane</keyword>
<evidence type="ECO:0000313" key="2">
    <source>
        <dbReference type="EMBL" id="KUG27278.1"/>
    </source>
</evidence>